<feature type="transmembrane region" description="Helical" evidence="11">
    <location>
        <begin position="172"/>
        <end position="195"/>
    </location>
</feature>
<evidence type="ECO:0000256" key="11">
    <source>
        <dbReference type="SAM" id="Phobius"/>
    </source>
</evidence>
<dbReference type="Pfam" id="PF07686">
    <property type="entry name" value="V-set"/>
    <property type="match status" value="1"/>
</dbReference>
<dbReference type="PANTHER" id="PTHR11292:SF7">
    <property type="entry name" value="T-CELL SURFACE GLYCOPROTEIN CD8 BETA CHAIN-RELATED"/>
    <property type="match status" value="1"/>
</dbReference>
<keyword evidence="3 12" id="KW-0732">Signal</keyword>
<evidence type="ECO:0000256" key="7">
    <source>
        <dbReference type="ARBA" id="ARBA00023136"/>
    </source>
</evidence>
<evidence type="ECO:0000259" key="13">
    <source>
        <dbReference type="PROSITE" id="PS50835"/>
    </source>
</evidence>
<dbReference type="GO" id="GO:0016020">
    <property type="term" value="C:membrane"/>
    <property type="evidence" value="ECO:0007669"/>
    <property type="project" value="UniProtKB-SubCell"/>
</dbReference>
<evidence type="ECO:0000256" key="8">
    <source>
        <dbReference type="ARBA" id="ARBA00023157"/>
    </source>
</evidence>
<evidence type="ECO:0000256" key="6">
    <source>
        <dbReference type="ARBA" id="ARBA00023130"/>
    </source>
</evidence>
<evidence type="ECO:0000256" key="12">
    <source>
        <dbReference type="SAM" id="SignalP"/>
    </source>
</evidence>
<name>A0A0A7CD66_9TELE</name>
<proteinExistence type="evidence at transcript level"/>
<keyword evidence="8" id="KW-1015">Disulfide bond</keyword>
<sequence length="210" mass="23578">MIRLPLAWTLLIVSLWTSGLAKTVQPETINIRYPDLFSTETVDCDCVEACDTVYWYRSISNPSRIQFLGKCNNADSTSYGAGVEKARFKFSRKTSSMSFTLRIINVTEKDAGVYSCVLRDKKNIEIWRPGVPLRPGASAPTLPPKTKPKPPIKSVCRCPKKKSSQTDGCSSLILWPLVGLIAAVALALICVLYYFSRLPKKCRHRFVKKR</sequence>
<dbReference type="EMBL" id="KF285564">
    <property type="protein sequence ID" value="AIC33816.1"/>
    <property type="molecule type" value="mRNA"/>
</dbReference>
<keyword evidence="6" id="KW-1064">Adaptive immunity</keyword>
<organism evidence="14">
    <name type="scientific">Lutjanus sanguineus</name>
    <name type="common">humphead snapper</name>
    <dbReference type="NCBI Taxonomy" id="264213"/>
    <lineage>
        <taxon>Eukaryota</taxon>
        <taxon>Metazoa</taxon>
        <taxon>Chordata</taxon>
        <taxon>Craniata</taxon>
        <taxon>Vertebrata</taxon>
        <taxon>Euteleostomi</taxon>
        <taxon>Actinopterygii</taxon>
        <taxon>Neopterygii</taxon>
        <taxon>Teleostei</taxon>
        <taxon>Neoteleostei</taxon>
        <taxon>Acanthomorphata</taxon>
        <taxon>Eupercaria</taxon>
        <taxon>Lutjaniformes</taxon>
        <taxon>Lutjanidae</taxon>
        <taxon>Lutjanus</taxon>
    </lineage>
</organism>
<keyword evidence="4" id="KW-0391">Immunity</keyword>
<dbReference type="GO" id="GO:0050776">
    <property type="term" value="P:regulation of immune response"/>
    <property type="evidence" value="ECO:0007669"/>
    <property type="project" value="InterPro"/>
</dbReference>
<dbReference type="GO" id="GO:0042288">
    <property type="term" value="F:MHC class I protein binding"/>
    <property type="evidence" value="ECO:0007669"/>
    <property type="project" value="InterPro"/>
</dbReference>
<evidence type="ECO:0000256" key="9">
    <source>
        <dbReference type="ARBA" id="ARBA00023180"/>
    </source>
</evidence>
<dbReference type="SUPFAM" id="SSF48726">
    <property type="entry name" value="Immunoglobulin"/>
    <property type="match status" value="1"/>
</dbReference>
<evidence type="ECO:0000313" key="14">
    <source>
        <dbReference type="EMBL" id="AIC33816.1"/>
    </source>
</evidence>
<dbReference type="InterPro" id="IPR013106">
    <property type="entry name" value="Ig_V-set"/>
</dbReference>
<keyword evidence="5 11" id="KW-1133">Transmembrane helix</keyword>
<keyword evidence="9" id="KW-0325">Glycoprotein</keyword>
<dbReference type="InterPro" id="IPR042414">
    <property type="entry name" value="CD8B"/>
</dbReference>
<keyword evidence="7 11" id="KW-0472">Membrane</keyword>
<dbReference type="InterPro" id="IPR036179">
    <property type="entry name" value="Ig-like_dom_sf"/>
</dbReference>
<keyword evidence="10" id="KW-0393">Immunoglobulin domain</keyword>
<evidence type="ECO:0000256" key="3">
    <source>
        <dbReference type="ARBA" id="ARBA00022729"/>
    </source>
</evidence>
<dbReference type="InterPro" id="IPR013783">
    <property type="entry name" value="Ig-like_fold"/>
</dbReference>
<dbReference type="GO" id="GO:0002250">
    <property type="term" value="P:adaptive immune response"/>
    <property type="evidence" value="ECO:0007669"/>
    <property type="project" value="UniProtKB-KW"/>
</dbReference>
<dbReference type="PROSITE" id="PS50835">
    <property type="entry name" value="IG_LIKE"/>
    <property type="match status" value="1"/>
</dbReference>
<evidence type="ECO:0000256" key="10">
    <source>
        <dbReference type="ARBA" id="ARBA00023319"/>
    </source>
</evidence>
<feature type="domain" description="Ig-like" evidence="13">
    <location>
        <begin position="26"/>
        <end position="120"/>
    </location>
</feature>
<dbReference type="GO" id="GO:0009986">
    <property type="term" value="C:cell surface"/>
    <property type="evidence" value="ECO:0007669"/>
    <property type="project" value="TreeGrafter"/>
</dbReference>
<accession>A0A0A7CD66</accession>
<evidence type="ECO:0000256" key="4">
    <source>
        <dbReference type="ARBA" id="ARBA00022859"/>
    </source>
</evidence>
<evidence type="ECO:0000256" key="5">
    <source>
        <dbReference type="ARBA" id="ARBA00022989"/>
    </source>
</evidence>
<evidence type="ECO:0000256" key="1">
    <source>
        <dbReference type="ARBA" id="ARBA00004479"/>
    </source>
</evidence>
<reference evidence="14" key="1">
    <citation type="submission" date="2013-06" db="EMBL/GenBank/DDBJ databases">
        <title>Molecular cloning and expression analysis of CD8 gene in red snapper Lutjanus sanguineus.</title>
        <authorList>
            <person name="Huang Y."/>
            <person name="Jian J."/>
            <person name="Lu Y."/>
            <person name="Wu Z."/>
        </authorList>
    </citation>
    <scope>NUCLEOTIDE SEQUENCE</scope>
</reference>
<keyword evidence="2 11" id="KW-0812">Transmembrane</keyword>
<dbReference type="AlphaFoldDB" id="A0A0A7CD66"/>
<comment type="subcellular location">
    <subcellularLocation>
        <location evidence="1">Membrane</location>
        <topology evidence="1">Single-pass type I membrane protein</topology>
    </subcellularLocation>
</comment>
<feature type="chain" id="PRO_5002025643" evidence="12">
    <location>
        <begin position="22"/>
        <end position="210"/>
    </location>
</feature>
<dbReference type="Gene3D" id="2.60.40.10">
    <property type="entry name" value="Immunoglobulins"/>
    <property type="match status" value="1"/>
</dbReference>
<dbReference type="InterPro" id="IPR007110">
    <property type="entry name" value="Ig-like_dom"/>
</dbReference>
<dbReference type="GO" id="GO:0015026">
    <property type="term" value="F:coreceptor activity"/>
    <property type="evidence" value="ECO:0007669"/>
    <property type="project" value="InterPro"/>
</dbReference>
<evidence type="ECO:0000256" key="2">
    <source>
        <dbReference type="ARBA" id="ARBA00022692"/>
    </source>
</evidence>
<feature type="signal peptide" evidence="12">
    <location>
        <begin position="1"/>
        <end position="21"/>
    </location>
</feature>
<dbReference type="PANTHER" id="PTHR11292">
    <property type="entry name" value="T-CELL SURFACE GLYCOPROTEIN CD8 BETA CHAIN"/>
    <property type="match status" value="1"/>
</dbReference>
<protein>
    <submittedName>
        <fullName evidence="14">T cell surface glycoprotein CD8 beta</fullName>
    </submittedName>
</protein>